<proteinExistence type="predicted"/>
<evidence type="ECO:0000313" key="2">
    <source>
        <dbReference type="Proteomes" id="UP000322699"/>
    </source>
</evidence>
<gene>
    <name evidence="1" type="ORF">LF1_58750</name>
</gene>
<dbReference type="EMBL" id="VRLW01000020">
    <property type="protein sequence ID" value="KAA1256825.1"/>
    <property type="molecule type" value="Genomic_DNA"/>
</dbReference>
<accession>A0A5B1CA16</accession>
<reference evidence="1 2" key="1">
    <citation type="submission" date="2019-08" db="EMBL/GenBank/DDBJ databases">
        <title>Deep-cultivation of Planctomycetes and their phenomic and genomic characterization uncovers novel biology.</title>
        <authorList>
            <person name="Wiegand S."/>
            <person name="Jogler M."/>
            <person name="Boedeker C."/>
            <person name="Pinto D."/>
            <person name="Vollmers J."/>
            <person name="Rivas-Marin E."/>
            <person name="Kohn T."/>
            <person name="Peeters S.H."/>
            <person name="Heuer A."/>
            <person name="Rast P."/>
            <person name="Oberbeckmann S."/>
            <person name="Bunk B."/>
            <person name="Jeske O."/>
            <person name="Meyerdierks A."/>
            <person name="Storesund J.E."/>
            <person name="Kallscheuer N."/>
            <person name="Luecker S."/>
            <person name="Lage O.M."/>
            <person name="Pohl T."/>
            <person name="Merkel B.J."/>
            <person name="Hornburger P."/>
            <person name="Mueller R.-W."/>
            <person name="Bruemmer F."/>
            <person name="Labrenz M."/>
            <person name="Spormann A.M."/>
            <person name="Op Den Camp H."/>
            <person name="Overmann J."/>
            <person name="Amann R."/>
            <person name="Jetten M.S.M."/>
            <person name="Mascher T."/>
            <person name="Medema M.H."/>
            <person name="Devos D.P."/>
            <person name="Kaster A.-K."/>
            <person name="Ovreas L."/>
            <person name="Rohde M."/>
            <person name="Galperin M.Y."/>
            <person name="Jogler C."/>
        </authorList>
    </citation>
    <scope>NUCLEOTIDE SEQUENCE [LARGE SCALE GENOMIC DNA]</scope>
    <source>
        <strain evidence="1 2">LF1</strain>
    </source>
</reference>
<evidence type="ECO:0000313" key="1">
    <source>
        <dbReference type="EMBL" id="KAA1256825.1"/>
    </source>
</evidence>
<sequence length="127" mass="14185">MHRSVGRTLSSLLARQIPHLGDAYRYPTQLRTFAAFLAPCGAHPMLDLHRFSPLLEQHRNADCPAGHQPTPYCNARTTPMSRMHCVAPTNACIRALDLLPLTETCLTNGTLLRFELGDCHLRGRSPR</sequence>
<name>A0A5B1CA16_9BACT</name>
<dbReference type="AlphaFoldDB" id="A0A5B1CA16"/>
<protein>
    <submittedName>
        <fullName evidence="1">Uncharacterized protein</fullName>
    </submittedName>
</protein>
<dbReference type="Proteomes" id="UP000322699">
    <property type="component" value="Unassembled WGS sequence"/>
</dbReference>
<keyword evidence="2" id="KW-1185">Reference proteome</keyword>
<comment type="caution">
    <text evidence="1">The sequence shown here is derived from an EMBL/GenBank/DDBJ whole genome shotgun (WGS) entry which is preliminary data.</text>
</comment>
<organism evidence="1 2">
    <name type="scientific">Rubripirellula obstinata</name>
    <dbReference type="NCBI Taxonomy" id="406547"/>
    <lineage>
        <taxon>Bacteria</taxon>
        <taxon>Pseudomonadati</taxon>
        <taxon>Planctomycetota</taxon>
        <taxon>Planctomycetia</taxon>
        <taxon>Pirellulales</taxon>
        <taxon>Pirellulaceae</taxon>
        <taxon>Rubripirellula</taxon>
    </lineage>
</organism>